<dbReference type="Gene3D" id="1.10.287.1060">
    <property type="entry name" value="ESAT-6-like"/>
    <property type="match status" value="1"/>
</dbReference>
<dbReference type="EMBL" id="SZYE01000010">
    <property type="protein sequence ID" value="TKR26964.1"/>
    <property type="molecule type" value="Genomic_DNA"/>
</dbReference>
<evidence type="ECO:0000313" key="1">
    <source>
        <dbReference type="EMBL" id="TKR26964.1"/>
    </source>
</evidence>
<evidence type="ECO:0000313" key="2">
    <source>
        <dbReference type="Proteomes" id="UP000308121"/>
    </source>
</evidence>
<dbReference type="SUPFAM" id="SSF140453">
    <property type="entry name" value="EsxAB dimer-like"/>
    <property type="match status" value="1"/>
</dbReference>
<dbReference type="InterPro" id="IPR036689">
    <property type="entry name" value="ESAT-6-like_sf"/>
</dbReference>
<dbReference type="InterPro" id="IPR022536">
    <property type="entry name" value="EspC"/>
</dbReference>
<dbReference type="GO" id="GO:0009306">
    <property type="term" value="P:protein secretion"/>
    <property type="evidence" value="ECO:0007669"/>
    <property type="project" value="InterPro"/>
</dbReference>
<protein>
    <recommendedName>
        <fullName evidence="3">ESX-1 secretion-associated protein</fullName>
    </recommendedName>
</protein>
<gene>
    <name evidence="1" type="ORF">FA014_02900</name>
</gene>
<dbReference type="Proteomes" id="UP000308121">
    <property type="component" value="Unassembled WGS sequence"/>
</dbReference>
<evidence type="ECO:0008006" key="3">
    <source>
        <dbReference type="Google" id="ProtNLM"/>
    </source>
</evidence>
<name>A0A7Z8K1C7_9CELL</name>
<accession>A0A7Z8K1C7</accession>
<dbReference type="AlphaFoldDB" id="A0A7Z8K1C7"/>
<dbReference type="Pfam" id="PF10824">
    <property type="entry name" value="T7SS_ESX_EspC"/>
    <property type="match status" value="1"/>
</dbReference>
<organism evidence="1 2">
    <name type="scientific">Cellulomonas hominis</name>
    <dbReference type="NCBI Taxonomy" id="156981"/>
    <lineage>
        <taxon>Bacteria</taxon>
        <taxon>Bacillati</taxon>
        <taxon>Actinomycetota</taxon>
        <taxon>Actinomycetes</taxon>
        <taxon>Micrococcales</taxon>
        <taxon>Cellulomonadaceae</taxon>
        <taxon>Cellulomonas</taxon>
    </lineage>
</organism>
<dbReference type="RefSeq" id="WP_154728214.1">
    <property type="nucleotide sequence ID" value="NZ_SZYE01000010.1"/>
</dbReference>
<comment type="caution">
    <text evidence="1">The sequence shown here is derived from an EMBL/GenBank/DDBJ whole genome shotgun (WGS) entry which is preliminary data.</text>
</comment>
<sequence length="108" mass="11343">MLGMRVDTDKLRSAADRLDAIGGDIAGPTAAAALSRTGEYGGAALQSAARTFLDSWTQGLRLAGEAPAELAAGVRENAGTYDEIDASVADSFRQLQQYDPVLLDELLE</sequence>
<reference evidence="1 2" key="1">
    <citation type="submission" date="2019-05" db="EMBL/GenBank/DDBJ databases">
        <title>Genome sequence of Cellulomonas hominis strain CS1.</title>
        <authorList>
            <person name="Belmont J."/>
            <person name="Maclea K.S."/>
        </authorList>
    </citation>
    <scope>NUCLEOTIDE SEQUENCE [LARGE SCALE GENOMIC DNA]</scope>
    <source>
        <strain evidence="1 2">CS1</strain>
    </source>
</reference>
<proteinExistence type="predicted"/>